<keyword evidence="2" id="KW-0732">Signal</keyword>
<dbReference type="RefSeq" id="WP_378163446.1">
    <property type="nucleotide sequence ID" value="NZ_JBHSBU010000001.1"/>
</dbReference>
<evidence type="ECO:0000256" key="2">
    <source>
        <dbReference type="SAM" id="SignalP"/>
    </source>
</evidence>
<evidence type="ECO:0008006" key="5">
    <source>
        <dbReference type="Google" id="ProtNLM"/>
    </source>
</evidence>
<feature type="compositionally biased region" description="Pro residues" evidence="1">
    <location>
        <begin position="37"/>
        <end position="47"/>
    </location>
</feature>
<comment type="caution">
    <text evidence="3">The sequence shown here is derived from an EMBL/GenBank/DDBJ whole genome shotgun (WGS) entry which is preliminary data.</text>
</comment>
<protein>
    <recommendedName>
        <fullName evidence="5">Periplasmic heavy metal sensor</fullName>
    </recommendedName>
</protein>
<dbReference type="Proteomes" id="UP001595791">
    <property type="component" value="Unassembled WGS sequence"/>
</dbReference>
<feature type="region of interest" description="Disordered" evidence="1">
    <location>
        <begin position="34"/>
        <end position="87"/>
    </location>
</feature>
<organism evidence="3 4">
    <name type="scientific">Chitinimonas lacunae</name>
    <dbReference type="NCBI Taxonomy" id="1963018"/>
    <lineage>
        <taxon>Bacteria</taxon>
        <taxon>Pseudomonadati</taxon>
        <taxon>Pseudomonadota</taxon>
        <taxon>Betaproteobacteria</taxon>
        <taxon>Neisseriales</taxon>
        <taxon>Chitinibacteraceae</taxon>
        <taxon>Chitinimonas</taxon>
    </lineage>
</organism>
<feature type="signal peptide" evidence="2">
    <location>
        <begin position="1"/>
        <end position="30"/>
    </location>
</feature>
<sequence>MAVSRKPEAVPGRLCRWFCLLAVLAPAALAGSVHPAGGPPPRPPEPVEGPGHPSFKHRELRLREALRNGDITPEEAAEIRRQRQERRAERLERLRRLREIDSALQQGNLSPLEQAELRQQRQRLHAEQLEAIERLRARRALLEASRAAPQASPTPTPPPPRDR</sequence>
<accession>A0ABV8MQE3</accession>
<evidence type="ECO:0000313" key="3">
    <source>
        <dbReference type="EMBL" id="MFC4159561.1"/>
    </source>
</evidence>
<feature type="compositionally biased region" description="Low complexity" evidence="1">
    <location>
        <begin position="142"/>
        <end position="151"/>
    </location>
</feature>
<dbReference type="EMBL" id="JBHSBU010000001">
    <property type="protein sequence ID" value="MFC4159561.1"/>
    <property type="molecule type" value="Genomic_DNA"/>
</dbReference>
<feature type="chain" id="PRO_5046595367" description="Periplasmic heavy metal sensor" evidence="2">
    <location>
        <begin position="31"/>
        <end position="163"/>
    </location>
</feature>
<feature type="compositionally biased region" description="Basic and acidic residues" evidence="1">
    <location>
        <begin position="77"/>
        <end position="87"/>
    </location>
</feature>
<keyword evidence="4" id="KW-1185">Reference proteome</keyword>
<proteinExistence type="predicted"/>
<evidence type="ECO:0000313" key="4">
    <source>
        <dbReference type="Proteomes" id="UP001595791"/>
    </source>
</evidence>
<feature type="region of interest" description="Disordered" evidence="1">
    <location>
        <begin position="141"/>
        <end position="163"/>
    </location>
</feature>
<evidence type="ECO:0000256" key="1">
    <source>
        <dbReference type="SAM" id="MobiDB-lite"/>
    </source>
</evidence>
<feature type="compositionally biased region" description="Pro residues" evidence="1">
    <location>
        <begin position="152"/>
        <end position="163"/>
    </location>
</feature>
<reference evidence="4" key="1">
    <citation type="journal article" date="2019" name="Int. J. Syst. Evol. Microbiol.">
        <title>The Global Catalogue of Microorganisms (GCM) 10K type strain sequencing project: providing services to taxonomists for standard genome sequencing and annotation.</title>
        <authorList>
            <consortium name="The Broad Institute Genomics Platform"/>
            <consortium name="The Broad Institute Genome Sequencing Center for Infectious Disease"/>
            <person name="Wu L."/>
            <person name="Ma J."/>
        </authorList>
    </citation>
    <scope>NUCLEOTIDE SEQUENCE [LARGE SCALE GENOMIC DNA]</scope>
    <source>
        <strain evidence="4">LMG 29894</strain>
    </source>
</reference>
<name>A0ABV8MQE3_9NEIS</name>
<gene>
    <name evidence="3" type="ORF">ACFOW7_09385</name>
</gene>